<evidence type="ECO:0000313" key="6">
    <source>
        <dbReference type="Proteomes" id="UP001232343"/>
    </source>
</evidence>
<dbReference type="SMART" id="SM00382">
    <property type="entry name" value="AAA"/>
    <property type="match status" value="1"/>
</dbReference>
<evidence type="ECO:0000256" key="1">
    <source>
        <dbReference type="ARBA" id="ARBA00006611"/>
    </source>
</evidence>
<dbReference type="InterPro" id="IPR027417">
    <property type="entry name" value="P-loop_NTPase"/>
</dbReference>
<protein>
    <submittedName>
        <fullName evidence="5">Competence protein ComGA</fullName>
    </submittedName>
</protein>
<dbReference type="EMBL" id="JAUSUO010000001">
    <property type="protein sequence ID" value="MDQ0342207.1"/>
    <property type="molecule type" value="Genomic_DNA"/>
</dbReference>
<dbReference type="Pfam" id="PF00437">
    <property type="entry name" value="T2SSE"/>
    <property type="match status" value="1"/>
</dbReference>
<dbReference type="CDD" id="cd01129">
    <property type="entry name" value="PulE-GspE-like"/>
    <property type="match status" value="1"/>
</dbReference>
<dbReference type="PANTHER" id="PTHR30258:SF2">
    <property type="entry name" value="COMG OPERON PROTEIN 1"/>
    <property type="match status" value="1"/>
</dbReference>
<dbReference type="PROSITE" id="PS00662">
    <property type="entry name" value="T2SP_E"/>
    <property type="match status" value="1"/>
</dbReference>
<dbReference type="InterPro" id="IPR003593">
    <property type="entry name" value="AAA+_ATPase"/>
</dbReference>
<proteinExistence type="inferred from homology"/>
<gene>
    <name evidence="5" type="ORF">J2S14_001000</name>
</gene>
<dbReference type="InterPro" id="IPR047667">
    <property type="entry name" value="ATPase_ComGA"/>
</dbReference>
<name>A0ABU0D1E8_9BACI</name>
<comment type="caution">
    <text evidence="5">The sequence shown here is derived from an EMBL/GenBank/DDBJ whole genome shotgun (WGS) entry which is preliminary data.</text>
</comment>
<keyword evidence="2" id="KW-0547">Nucleotide-binding</keyword>
<dbReference type="SUPFAM" id="SSF52540">
    <property type="entry name" value="P-loop containing nucleoside triphosphate hydrolases"/>
    <property type="match status" value="1"/>
</dbReference>
<dbReference type="Proteomes" id="UP001232343">
    <property type="component" value="Unassembled WGS sequence"/>
</dbReference>
<dbReference type="NCBIfam" id="NF041000">
    <property type="entry name" value="ATPase_ComGA"/>
    <property type="match status" value="1"/>
</dbReference>
<evidence type="ECO:0000256" key="3">
    <source>
        <dbReference type="ARBA" id="ARBA00022840"/>
    </source>
</evidence>
<sequence>MNIKRKADLLLSEASHNHATDIHILPTPEKYLIQFRIYGKLSPVKNFSLDVGERLISHFKFLASMDIGETRKPQSGSLQTTINKQETSLRISTLPSAHSKESMAIRILPQQSLTLDYLSLFPYSINHLTSMMVQAFGMIILTGPTGGGKSTTMYALAQYCSEFLNRNVISLEDPVEKIHDHLLQIQVNEKAGLNYSTGLKAILRHDPDVILVGEIRDAETAMIAVRAAMTGHLVLTSLHSRDAKGAIYRLLEFGIGERVLEQALIAITAQRLVTINCPFCGKDCSKYCNSQYRPKRTGLYEILHGKALLEAIKETRGEEGESSYKTLQKLIRKGIALGFLRQEEYDRWIVEEKEKVNS</sequence>
<evidence type="ECO:0000313" key="5">
    <source>
        <dbReference type="EMBL" id="MDQ0342207.1"/>
    </source>
</evidence>
<comment type="similarity">
    <text evidence="1">Belongs to the GSP E family.</text>
</comment>
<dbReference type="InterPro" id="IPR001482">
    <property type="entry name" value="T2SS/T4SS_dom"/>
</dbReference>
<accession>A0ABU0D1E8</accession>
<reference evidence="5 6" key="1">
    <citation type="submission" date="2023-07" db="EMBL/GenBank/DDBJ databases">
        <title>Genomic Encyclopedia of Type Strains, Phase IV (KMG-IV): sequencing the most valuable type-strain genomes for metagenomic binning, comparative biology and taxonomic classification.</title>
        <authorList>
            <person name="Goeker M."/>
        </authorList>
    </citation>
    <scope>NUCLEOTIDE SEQUENCE [LARGE SCALE GENOMIC DNA]</scope>
    <source>
        <strain evidence="5 6">DSM 27848</strain>
    </source>
</reference>
<organism evidence="5 6">
    <name type="scientific">Lederbergia wuyishanensis</name>
    <dbReference type="NCBI Taxonomy" id="1347903"/>
    <lineage>
        <taxon>Bacteria</taxon>
        <taxon>Bacillati</taxon>
        <taxon>Bacillota</taxon>
        <taxon>Bacilli</taxon>
        <taxon>Bacillales</taxon>
        <taxon>Bacillaceae</taxon>
        <taxon>Lederbergia</taxon>
    </lineage>
</organism>
<feature type="domain" description="Bacterial type II secretion system protein E" evidence="4">
    <location>
        <begin position="203"/>
        <end position="217"/>
    </location>
</feature>
<dbReference type="PANTHER" id="PTHR30258">
    <property type="entry name" value="TYPE II SECRETION SYSTEM PROTEIN GSPE-RELATED"/>
    <property type="match status" value="1"/>
</dbReference>
<dbReference type="Gene3D" id="3.30.450.90">
    <property type="match status" value="1"/>
</dbReference>
<dbReference type="Gene3D" id="3.40.50.300">
    <property type="entry name" value="P-loop containing nucleotide triphosphate hydrolases"/>
    <property type="match status" value="1"/>
</dbReference>
<keyword evidence="6" id="KW-1185">Reference proteome</keyword>
<evidence type="ECO:0000256" key="2">
    <source>
        <dbReference type="ARBA" id="ARBA00022741"/>
    </source>
</evidence>
<evidence type="ECO:0000259" key="4">
    <source>
        <dbReference type="PROSITE" id="PS00662"/>
    </source>
</evidence>
<dbReference type="RefSeq" id="WP_244680386.1">
    <property type="nucleotide sequence ID" value="NZ_JALIRM010000001.1"/>
</dbReference>
<keyword evidence="3" id="KW-0067">ATP-binding</keyword>